<dbReference type="InterPro" id="IPR036291">
    <property type="entry name" value="NAD(P)-bd_dom_sf"/>
</dbReference>
<dbReference type="InterPro" id="IPR015955">
    <property type="entry name" value="Lactate_DH/Glyco_Ohase_4_C"/>
</dbReference>
<feature type="domain" description="Lactate/malate dehydrogenase C-terminal" evidence="10">
    <location>
        <begin position="198"/>
        <end position="367"/>
    </location>
</feature>
<keyword evidence="12" id="KW-1185">Reference proteome</keyword>
<dbReference type="InterPro" id="IPR010097">
    <property type="entry name" value="Malate_DH_type1"/>
</dbReference>
<dbReference type="PIRSF" id="PIRSF000102">
    <property type="entry name" value="Lac_mal_DH"/>
    <property type="match status" value="1"/>
</dbReference>
<keyword evidence="5 8" id="KW-0520">NAD</keyword>
<feature type="domain" description="Lactate/malate dehydrogenase N-terminal" evidence="9">
    <location>
        <begin position="52"/>
        <end position="189"/>
    </location>
</feature>
<accession>A0ABN7RVX5</accession>
<keyword evidence="4 7" id="KW-0560">Oxidoreductase</keyword>
<comment type="similarity">
    <text evidence="1">Belongs to the LDH/MDH superfamily. MDH type 1 family.</text>
</comment>
<comment type="catalytic activity">
    <reaction evidence="6 8">
        <text>(S)-malate + NAD(+) = oxaloacetate + NADH + H(+)</text>
        <dbReference type="Rhea" id="RHEA:21432"/>
        <dbReference type="ChEBI" id="CHEBI:15378"/>
        <dbReference type="ChEBI" id="CHEBI:15589"/>
        <dbReference type="ChEBI" id="CHEBI:16452"/>
        <dbReference type="ChEBI" id="CHEBI:57540"/>
        <dbReference type="ChEBI" id="CHEBI:57945"/>
        <dbReference type="EC" id="1.1.1.37"/>
    </reaction>
</comment>
<dbReference type="EC" id="1.1.1.37" evidence="8"/>
<evidence type="ECO:0000256" key="8">
    <source>
        <dbReference type="RuleBase" id="RU003405"/>
    </source>
</evidence>
<evidence type="ECO:0000313" key="11">
    <source>
        <dbReference type="EMBL" id="CAG5084544.1"/>
    </source>
</evidence>
<dbReference type="Proteomes" id="UP001158576">
    <property type="component" value="Chromosome PAR"/>
</dbReference>
<keyword evidence="3 8" id="KW-0816">Tricarboxylic acid cycle</keyword>
<dbReference type="InterPro" id="IPR022383">
    <property type="entry name" value="Lactate/malate_DH_C"/>
</dbReference>
<dbReference type="SUPFAM" id="SSF56327">
    <property type="entry name" value="LDH C-terminal domain-like"/>
    <property type="match status" value="1"/>
</dbReference>
<evidence type="ECO:0000259" key="10">
    <source>
        <dbReference type="Pfam" id="PF02866"/>
    </source>
</evidence>
<dbReference type="Gene3D" id="3.90.110.10">
    <property type="entry name" value="Lactate dehydrogenase/glycoside hydrolase, family 4, C-terminal"/>
    <property type="match status" value="1"/>
</dbReference>
<dbReference type="CDD" id="cd01337">
    <property type="entry name" value="MDH_glyoxysomal_mitochondrial"/>
    <property type="match status" value="1"/>
</dbReference>
<dbReference type="NCBIfam" id="TIGR01772">
    <property type="entry name" value="MDH_euk_gproteo"/>
    <property type="match status" value="1"/>
</dbReference>
<dbReference type="SUPFAM" id="SSF51735">
    <property type="entry name" value="NAD(P)-binding Rossmann-fold domains"/>
    <property type="match status" value="1"/>
</dbReference>
<dbReference type="PANTHER" id="PTHR11540:SF16">
    <property type="entry name" value="MALATE DEHYDROGENASE, MITOCHONDRIAL"/>
    <property type="match status" value="1"/>
</dbReference>
<dbReference type="Gene3D" id="3.40.50.720">
    <property type="entry name" value="NAD(P)-binding Rossmann-like Domain"/>
    <property type="match status" value="1"/>
</dbReference>
<evidence type="ECO:0000256" key="3">
    <source>
        <dbReference type="ARBA" id="ARBA00022532"/>
    </source>
</evidence>
<proteinExistence type="inferred from homology"/>
<evidence type="ECO:0000256" key="7">
    <source>
        <dbReference type="RuleBase" id="RU003369"/>
    </source>
</evidence>
<gene>
    <name evidence="11" type="ORF">OKIOD_LOCUS2227</name>
</gene>
<reference evidence="11 12" key="1">
    <citation type="submission" date="2021-04" db="EMBL/GenBank/DDBJ databases">
        <authorList>
            <person name="Bliznina A."/>
        </authorList>
    </citation>
    <scope>NUCLEOTIDE SEQUENCE [LARGE SCALE GENOMIC DNA]</scope>
</reference>
<evidence type="ECO:0000256" key="6">
    <source>
        <dbReference type="ARBA" id="ARBA00048313"/>
    </source>
</evidence>
<name>A0ABN7RVX5_OIKDI</name>
<comment type="subunit">
    <text evidence="2">Homodimer.</text>
</comment>
<dbReference type="EMBL" id="OU015568">
    <property type="protein sequence ID" value="CAG5084544.1"/>
    <property type="molecule type" value="Genomic_DNA"/>
</dbReference>
<dbReference type="PANTHER" id="PTHR11540">
    <property type="entry name" value="MALATE AND LACTATE DEHYDROGENASE"/>
    <property type="match status" value="1"/>
</dbReference>
<evidence type="ECO:0000259" key="9">
    <source>
        <dbReference type="Pfam" id="PF00056"/>
    </source>
</evidence>
<dbReference type="PROSITE" id="PS00068">
    <property type="entry name" value="MDH"/>
    <property type="match status" value="1"/>
</dbReference>
<dbReference type="InterPro" id="IPR001557">
    <property type="entry name" value="L-lactate/malate_DH"/>
</dbReference>
<dbReference type="Pfam" id="PF02866">
    <property type="entry name" value="Ldh_1_C"/>
    <property type="match status" value="1"/>
</dbReference>
<dbReference type="InterPro" id="IPR001236">
    <property type="entry name" value="Lactate/malate_DH_N"/>
</dbReference>
<organism evidence="11 12">
    <name type="scientific">Oikopleura dioica</name>
    <name type="common">Tunicate</name>
    <dbReference type="NCBI Taxonomy" id="34765"/>
    <lineage>
        <taxon>Eukaryota</taxon>
        <taxon>Metazoa</taxon>
        <taxon>Chordata</taxon>
        <taxon>Tunicata</taxon>
        <taxon>Appendicularia</taxon>
        <taxon>Copelata</taxon>
        <taxon>Oikopleuridae</taxon>
        <taxon>Oikopleura</taxon>
    </lineage>
</organism>
<evidence type="ECO:0000256" key="2">
    <source>
        <dbReference type="ARBA" id="ARBA00011738"/>
    </source>
</evidence>
<dbReference type="InterPro" id="IPR001252">
    <property type="entry name" value="Malate_DH_AS"/>
</dbReference>
<dbReference type="Pfam" id="PF00056">
    <property type="entry name" value="Ldh_1_N"/>
    <property type="match status" value="1"/>
</dbReference>
<protein>
    <recommendedName>
        <fullName evidence="8">Malate dehydrogenase</fullName>
        <ecNumber evidence="8">1.1.1.37</ecNumber>
    </recommendedName>
</protein>
<sequence>MNKTHQNSVAVTRSQKYVREIIPNIRVGHIKSETLSRATARALSTTTQVNKNVAVLGAAGGIGQPLALLLKCNNSVTNVSCFDVNPVTPGVAADLSHIDTKSRVTGFVGSDSATMEEAVRGADVVLIPAGVPRKPGMTRDDLFNTNATIVAQLTAACAKAAPNAVVGIICNPVNSTVPIATEVYKQLGVDASRIYGVTTLDIVRANEFVSVLGSQDPNDVHVPVIGGHAGVTIIPVLSQVQPAGCIDSLNADEISALTERIQNAGTEVVQAKAGGGSATLSMAYAAARFADSVIRAMNGEEVVECAYIKAENLPGVDVDYFSTPLLLGADGRVKENLGLGELNQFEQDLVSAACKQLAGEIKKGVEFAANYKA</sequence>
<evidence type="ECO:0000256" key="4">
    <source>
        <dbReference type="ARBA" id="ARBA00023002"/>
    </source>
</evidence>
<evidence type="ECO:0000313" key="12">
    <source>
        <dbReference type="Proteomes" id="UP001158576"/>
    </source>
</evidence>
<evidence type="ECO:0000256" key="5">
    <source>
        <dbReference type="ARBA" id="ARBA00023027"/>
    </source>
</evidence>
<evidence type="ECO:0000256" key="1">
    <source>
        <dbReference type="ARBA" id="ARBA00008824"/>
    </source>
</evidence>